<gene>
    <name evidence="2" type="ORF">GHYDROH2_29480</name>
</gene>
<dbReference type="InterPro" id="IPR038071">
    <property type="entry name" value="UROD/MetE-like_sf"/>
</dbReference>
<keyword evidence="2" id="KW-0489">Methyltransferase</keyword>
<dbReference type="PANTHER" id="PTHR47099">
    <property type="entry name" value="METHYLCOBAMIDE:COM METHYLTRANSFERASE MTBA"/>
    <property type="match status" value="1"/>
</dbReference>
<reference evidence="2" key="1">
    <citation type="submission" date="2022-12" db="EMBL/GenBank/DDBJ databases">
        <title>Reference genome sequencing for broad-spectrum identification of bacterial and archaeal isolates by mass spectrometry.</title>
        <authorList>
            <person name="Sekiguchi Y."/>
            <person name="Tourlousse D.M."/>
        </authorList>
    </citation>
    <scope>NUCLEOTIDE SEQUENCE</scope>
    <source>
        <strain evidence="2">H2</strain>
    </source>
</reference>
<dbReference type="GO" id="GO:0004853">
    <property type="term" value="F:uroporphyrinogen decarboxylase activity"/>
    <property type="evidence" value="ECO:0007669"/>
    <property type="project" value="InterPro"/>
</dbReference>
<evidence type="ECO:0000259" key="1">
    <source>
        <dbReference type="Pfam" id="PF01208"/>
    </source>
</evidence>
<comment type="caution">
    <text evidence="2">The sequence shown here is derived from an EMBL/GenBank/DDBJ whole genome shotgun (WGS) entry which is preliminary data.</text>
</comment>
<dbReference type="SUPFAM" id="SSF51726">
    <property type="entry name" value="UROD/MetE-like"/>
    <property type="match status" value="1"/>
</dbReference>
<organism evidence="2 3">
    <name type="scientific">Geobacter hydrogenophilus</name>
    <dbReference type="NCBI Taxonomy" id="40983"/>
    <lineage>
        <taxon>Bacteria</taxon>
        <taxon>Pseudomonadati</taxon>
        <taxon>Thermodesulfobacteriota</taxon>
        <taxon>Desulfuromonadia</taxon>
        <taxon>Geobacterales</taxon>
        <taxon>Geobacteraceae</taxon>
        <taxon>Geobacter</taxon>
    </lineage>
</organism>
<dbReference type="GO" id="GO:0006779">
    <property type="term" value="P:porphyrin-containing compound biosynthetic process"/>
    <property type="evidence" value="ECO:0007669"/>
    <property type="project" value="InterPro"/>
</dbReference>
<feature type="domain" description="Uroporphyrinogen decarboxylase (URO-D)" evidence="1">
    <location>
        <begin position="11"/>
        <end position="346"/>
    </location>
</feature>
<accession>A0A9W6LD17</accession>
<dbReference type="Proteomes" id="UP001144352">
    <property type="component" value="Unassembled WGS sequence"/>
</dbReference>
<dbReference type="CDD" id="cd03465">
    <property type="entry name" value="URO-D_like"/>
    <property type="match status" value="1"/>
</dbReference>
<proteinExistence type="predicted"/>
<evidence type="ECO:0000313" key="2">
    <source>
        <dbReference type="EMBL" id="GLI39447.1"/>
    </source>
</evidence>
<evidence type="ECO:0000313" key="3">
    <source>
        <dbReference type="Proteomes" id="UP001144352"/>
    </source>
</evidence>
<name>A0A9W6LD17_9BACT</name>
<dbReference type="Gene3D" id="3.20.20.210">
    <property type="match status" value="1"/>
</dbReference>
<sequence>MGTLVFTETMTAKERTVAALTGKPYDRIPVNLLISDHAARVIGVTVGEYNNSARLMAEGQIAAWRLYGTDNVNTGPGLAGIAEAIGSRLAFPDSTPYVADHVVKKESDLDRLTVPDPERDGRLPLFLEAAAIVLKEIGDQVPLSLTTSGPFTTAAGIRGTEQFLRDLHKNPPFAHRLLRLATDSIIRFATAAVGVGARIGLADPTASGTMISARQFREFALPYLKEIAAAITGVAGFAPSLHICGNTSKIWPEMADTGVSVLSLDDAVDIAEAKRQVGDRVALLGNIRPTATMFMGTPDDVRANARECLAKGWDNPKGYILGLGCGLPIDTPPDNIHALVEAARTYGRWPLDPAKFSLEQAA</sequence>
<dbReference type="InterPro" id="IPR052024">
    <property type="entry name" value="Methanogen_methyltrans"/>
</dbReference>
<dbReference type="Pfam" id="PF01208">
    <property type="entry name" value="URO-D"/>
    <property type="match status" value="1"/>
</dbReference>
<dbReference type="AlphaFoldDB" id="A0A9W6LD17"/>
<dbReference type="InterPro" id="IPR000257">
    <property type="entry name" value="Uroporphyrinogen_deCOase"/>
</dbReference>
<dbReference type="RefSeq" id="WP_281875830.1">
    <property type="nucleotide sequence ID" value="NZ_BSDS01000002.1"/>
</dbReference>
<keyword evidence="3" id="KW-1185">Reference proteome</keyword>
<protein>
    <submittedName>
        <fullName evidence="2">Methylcobamide--CoM methyltransferase</fullName>
    </submittedName>
</protein>
<dbReference type="GO" id="GO:0032259">
    <property type="term" value="P:methylation"/>
    <property type="evidence" value="ECO:0007669"/>
    <property type="project" value="UniProtKB-KW"/>
</dbReference>
<dbReference type="PANTHER" id="PTHR47099:SF1">
    <property type="entry name" value="METHYLCOBAMIDE:COM METHYLTRANSFERASE MTBA"/>
    <property type="match status" value="1"/>
</dbReference>
<dbReference type="EMBL" id="BSDS01000002">
    <property type="protein sequence ID" value="GLI39447.1"/>
    <property type="molecule type" value="Genomic_DNA"/>
</dbReference>
<keyword evidence="2" id="KW-0808">Transferase</keyword>
<dbReference type="GO" id="GO:0008168">
    <property type="term" value="F:methyltransferase activity"/>
    <property type="evidence" value="ECO:0007669"/>
    <property type="project" value="UniProtKB-KW"/>
</dbReference>